<gene>
    <name evidence="1" type="ORF">C2845_PM16G13280</name>
</gene>
<dbReference type="AlphaFoldDB" id="A0A3L6PZ44"/>
<keyword evidence="2" id="KW-1185">Reference proteome</keyword>
<evidence type="ECO:0000313" key="2">
    <source>
        <dbReference type="Proteomes" id="UP000275267"/>
    </source>
</evidence>
<proteinExistence type="predicted"/>
<reference evidence="2" key="1">
    <citation type="journal article" date="2019" name="Nat. Commun.">
        <title>The genome of broomcorn millet.</title>
        <authorList>
            <person name="Zou C."/>
            <person name="Miki D."/>
            <person name="Li D."/>
            <person name="Tang Q."/>
            <person name="Xiao L."/>
            <person name="Rajput S."/>
            <person name="Deng P."/>
            <person name="Jia W."/>
            <person name="Huang R."/>
            <person name="Zhang M."/>
            <person name="Sun Y."/>
            <person name="Hu J."/>
            <person name="Fu X."/>
            <person name="Schnable P.S."/>
            <person name="Li F."/>
            <person name="Zhang H."/>
            <person name="Feng B."/>
            <person name="Zhu X."/>
            <person name="Liu R."/>
            <person name="Schnable J.C."/>
            <person name="Zhu J.-K."/>
            <person name="Zhang H."/>
        </authorList>
    </citation>
    <scope>NUCLEOTIDE SEQUENCE [LARGE SCALE GENOMIC DNA]</scope>
</reference>
<evidence type="ECO:0000313" key="1">
    <source>
        <dbReference type="EMBL" id="RLM66001.1"/>
    </source>
</evidence>
<comment type="caution">
    <text evidence="1">The sequence shown here is derived from an EMBL/GenBank/DDBJ whole genome shotgun (WGS) entry which is preliminary data.</text>
</comment>
<sequence>MQGEATDGNDDEAWERLSAACFQGFRANCARKVQDNRPWRIHTSIKEDLGTMMVKKNPYDHDCLRTRRKKEGQEVAQISLCVVSKQLYP</sequence>
<organism evidence="1 2">
    <name type="scientific">Panicum miliaceum</name>
    <name type="common">Proso millet</name>
    <name type="synonym">Broomcorn millet</name>
    <dbReference type="NCBI Taxonomy" id="4540"/>
    <lineage>
        <taxon>Eukaryota</taxon>
        <taxon>Viridiplantae</taxon>
        <taxon>Streptophyta</taxon>
        <taxon>Embryophyta</taxon>
        <taxon>Tracheophyta</taxon>
        <taxon>Spermatophyta</taxon>
        <taxon>Magnoliopsida</taxon>
        <taxon>Liliopsida</taxon>
        <taxon>Poales</taxon>
        <taxon>Poaceae</taxon>
        <taxon>PACMAD clade</taxon>
        <taxon>Panicoideae</taxon>
        <taxon>Panicodae</taxon>
        <taxon>Paniceae</taxon>
        <taxon>Panicinae</taxon>
        <taxon>Panicum</taxon>
        <taxon>Panicum sect. Panicum</taxon>
    </lineage>
</organism>
<dbReference type="Proteomes" id="UP000275267">
    <property type="component" value="Unassembled WGS sequence"/>
</dbReference>
<accession>A0A3L6PZ44</accession>
<protein>
    <submittedName>
        <fullName evidence="1">Uncharacterized protein</fullName>
    </submittedName>
</protein>
<dbReference type="EMBL" id="PQIB02000015">
    <property type="protein sequence ID" value="RLM66001.1"/>
    <property type="molecule type" value="Genomic_DNA"/>
</dbReference>
<name>A0A3L6PZ44_PANMI</name>